<evidence type="ECO:0000259" key="2">
    <source>
        <dbReference type="PROSITE" id="PS50157"/>
    </source>
</evidence>
<name>A0A226EZJ6_FOLCA</name>
<dbReference type="GO" id="GO:0008270">
    <property type="term" value="F:zinc ion binding"/>
    <property type="evidence" value="ECO:0007669"/>
    <property type="project" value="UniProtKB-KW"/>
</dbReference>
<dbReference type="Gene3D" id="3.30.160.60">
    <property type="entry name" value="Classic Zinc Finger"/>
    <property type="match status" value="1"/>
</dbReference>
<evidence type="ECO:0000256" key="1">
    <source>
        <dbReference type="PROSITE-ProRule" id="PRU00042"/>
    </source>
</evidence>
<keyword evidence="1" id="KW-0863">Zinc-finger</keyword>
<dbReference type="SUPFAM" id="SSF57667">
    <property type="entry name" value="beta-beta-alpha zinc fingers"/>
    <property type="match status" value="1"/>
</dbReference>
<organism evidence="3 4">
    <name type="scientific">Folsomia candida</name>
    <name type="common">Springtail</name>
    <dbReference type="NCBI Taxonomy" id="158441"/>
    <lineage>
        <taxon>Eukaryota</taxon>
        <taxon>Metazoa</taxon>
        <taxon>Ecdysozoa</taxon>
        <taxon>Arthropoda</taxon>
        <taxon>Hexapoda</taxon>
        <taxon>Collembola</taxon>
        <taxon>Entomobryomorpha</taxon>
        <taxon>Isotomoidea</taxon>
        <taxon>Isotomidae</taxon>
        <taxon>Proisotominae</taxon>
        <taxon>Folsomia</taxon>
    </lineage>
</organism>
<proteinExistence type="predicted"/>
<dbReference type="EMBL" id="LNIX01000001">
    <property type="protein sequence ID" value="OXA63005.1"/>
    <property type="molecule type" value="Genomic_DNA"/>
</dbReference>
<dbReference type="InterPro" id="IPR013087">
    <property type="entry name" value="Znf_C2H2_type"/>
</dbReference>
<reference evidence="3 4" key="1">
    <citation type="submission" date="2015-12" db="EMBL/GenBank/DDBJ databases">
        <title>The genome of Folsomia candida.</title>
        <authorList>
            <person name="Faddeeva A."/>
            <person name="Derks M.F."/>
            <person name="Anvar Y."/>
            <person name="Smit S."/>
            <person name="Van Straalen N."/>
            <person name="Roelofs D."/>
        </authorList>
    </citation>
    <scope>NUCLEOTIDE SEQUENCE [LARGE SCALE GENOMIC DNA]</scope>
    <source>
        <strain evidence="3 4">VU population</strain>
        <tissue evidence="3">Whole body</tissue>
    </source>
</reference>
<keyword evidence="4" id="KW-1185">Reference proteome</keyword>
<protein>
    <recommendedName>
        <fullName evidence="2">C2H2-type domain-containing protein</fullName>
    </recommendedName>
</protein>
<gene>
    <name evidence="3" type="ORF">Fcan01_02213</name>
</gene>
<dbReference type="AlphaFoldDB" id="A0A226EZJ6"/>
<dbReference type="SUPFAM" id="SSF56219">
    <property type="entry name" value="DNase I-like"/>
    <property type="match status" value="1"/>
</dbReference>
<evidence type="ECO:0000313" key="4">
    <source>
        <dbReference type="Proteomes" id="UP000198287"/>
    </source>
</evidence>
<evidence type="ECO:0000313" key="3">
    <source>
        <dbReference type="EMBL" id="OXA63005.1"/>
    </source>
</evidence>
<keyword evidence="1" id="KW-0479">Metal-binding</keyword>
<dbReference type="Gene3D" id="3.60.10.10">
    <property type="entry name" value="Endonuclease/exonuclease/phosphatase"/>
    <property type="match status" value="1"/>
</dbReference>
<keyword evidence="1" id="KW-0862">Zinc</keyword>
<dbReference type="PROSITE" id="PS50157">
    <property type="entry name" value="ZINC_FINGER_C2H2_2"/>
    <property type="match status" value="1"/>
</dbReference>
<comment type="caution">
    <text evidence="3">The sequence shown here is derived from an EMBL/GenBank/DDBJ whole genome shotgun (WGS) entry which is preliminary data.</text>
</comment>
<dbReference type="Proteomes" id="UP000198287">
    <property type="component" value="Unassembled WGS sequence"/>
</dbReference>
<feature type="domain" description="C2H2-type" evidence="2">
    <location>
        <begin position="216"/>
        <end position="245"/>
    </location>
</feature>
<dbReference type="InterPro" id="IPR036236">
    <property type="entry name" value="Znf_C2H2_sf"/>
</dbReference>
<accession>A0A226EZJ6</accession>
<dbReference type="InterPro" id="IPR036691">
    <property type="entry name" value="Endo/exonu/phosph_ase_sf"/>
</dbReference>
<dbReference type="SMART" id="SM00355">
    <property type="entry name" value="ZnF_C2H2"/>
    <property type="match status" value="1"/>
</dbReference>
<sequence length="273" mass="31639">MENVFPEIKKHYPQRLMIVSISNEMLGNRSAYFVNLYFPVHHMSDPKGERTKERSECLEIMETVAKKLAKKLSIWVGDFNAMRHNQTLAPNMKITDPRCELYNKMNAVFQKHNFSNMSEIMWVDDVFTRHGICKCLVNSAPVTKMVTSRLDYIIISEKFLQFHHRNEPVYDEAIFYLSDHSNISCLIKKPSSEYPSADVATKITCAVPDLRVNRNVICPYPNCGQTTRTPAAMIRHVRIHTGEKPFVCERDCGFSYYTYLGTIPNPQKKLYPE</sequence>